<protein>
    <submittedName>
        <fullName evidence="2">Uncharacterized protein</fullName>
    </submittedName>
</protein>
<evidence type="ECO:0000313" key="3">
    <source>
        <dbReference type="Proteomes" id="UP000256970"/>
    </source>
</evidence>
<dbReference type="EMBL" id="FNXT01000814">
    <property type="protein sequence ID" value="SZX67852.1"/>
    <property type="molecule type" value="Genomic_DNA"/>
</dbReference>
<proteinExistence type="predicted"/>
<dbReference type="GO" id="GO:0003341">
    <property type="term" value="P:cilium movement"/>
    <property type="evidence" value="ECO:0007669"/>
    <property type="project" value="InterPro"/>
</dbReference>
<dbReference type="GO" id="GO:0036158">
    <property type="term" value="P:outer dynein arm assembly"/>
    <property type="evidence" value="ECO:0007669"/>
    <property type="project" value="InterPro"/>
</dbReference>
<evidence type="ECO:0000256" key="1">
    <source>
        <dbReference type="SAM" id="Coils"/>
    </source>
</evidence>
<dbReference type="GO" id="GO:0035253">
    <property type="term" value="C:ciliary rootlet"/>
    <property type="evidence" value="ECO:0007669"/>
    <property type="project" value="TreeGrafter"/>
</dbReference>
<keyword evidence="3" id="KW-1185">Reference proteome</keyword>
<gene>
    <name evidence="2" type="ORF">BQ4739_LOCUS8201</name>
</gene>
<accession>A0A383VSV8</accession>
<reference evidence="2 3" key="1">
    <citation type="submission" date="2016-10" db="EMBL/GenBank/DDBJ databases">
        <authorList>
            <person name="Cai Z."/>
        </authorList>
    </citation>
    <scope>NUCLEOTIDE SEQUENCE [LARGE SCALE GENOMIC DNA]</scope>
</reference>
<dbReference type="AlphaFoldDB" id="A0A383VSV8"/>
<feature type="coiled-coil region" evidence="1">
    <location>
        <begin position="125"/>
        <end position="180"/>
    </location>
</feature>
<keyword evidence="1" id="KW-0175">Coiled coil</keyword>
<feature type="coiled-coil region" evidence="1">
    <location>
        <begin position="42"/>
        <end position="80"/>
    </location>
</feature>
<sequence length="298" mass="32044">MAVSCEPHAATLILNQLKQEVAELKVACKLASQPNSSSAHSLRSLEREAQLARKQYDGLLEQRRKQAAELERIFAEWQQLEAGTAAQVQDSPAQRRAQQLQAQLADASAHLTEALYTQQQYTDVVQQLKQGHADFERQLEQLRSQLAGQQQLIAKSKAHLLQVQHARDAAKRDLAAAEQQLQAGRACRAGVLQQLSAQQTQLAASNSSRHDTNHFCSLGAAAAVRFLKDDDAAGQAGDVGGGADRLSAAQCLQRLFRVTGTSDPQGLLLHVKAHLKAAASLQEAAAAACIKLETGAAG</sequence>
<dbReference type="InterPro" id="IPR033192">
    <property type="entry name" value="ODAD3"/>
</dbReference>
<dbReference type="PANTHER" id="PTHR46518:SF1">
    <property type="entry name" value="OUTER DYNEIN ARM-DOCKING COMPLEX SUBUNIT 3"/>
    <property type="match status" value="1"/>
</dbReference>
<organism evidence="2 3">
    <name type="scientific">Tetradesmus obliquus</name>
    <name type="common">Green alga</name>
    <name type="synonym">Acutodesmus obliquus</name>
    <dbReference type="NCBI Taxonomy" id="3088"/>
    <lineage>
        <taxon>Eukaryota</taxon>
        <taxon>Viridiplantae</taxon>
        <taxon>Chlorophyta</taxon>
        <taxon>core chlorophytes</taxon>
        <taxon>Chlorophyceae</taxon>
        <taxon>CS clade</taxon>
        <taxon>Sphaeropleales</taxon>
        <taxon>Scenedesmaceae</taxon>
        <taxon>Tetradesmus</taxon>
    </lineage>
</organism>
<evidence type="ECO:0000313" key="2">
    <source>
        <dbReference type="EMBL" id="SZX67852.1"/>
    </source>
</evidence>
<dbReference type="GO" id="GO:0097542">
    <property type="term" value="C:ciliary tip"/>
    <property type="evidence" value="ECO:0007669"/>
    <property type="project" value="TreeGrafter"/>
</dbReference>
<name>A0A383VSV8_TETOB</name>
<dbReference type="GO" id="GO:0036064">
    <property type="term" value="C:ciliary basal body"/>
    <property type="evidence" value="ECO:0007669"/>
    <property type="project" value="TreeGrafter"/>
</dbReference>
<dbReference type="PANTHER" id="PTHR46518">
    <property type="entry name" value="COILED-COIL DOMAIN-CONTAINING PROTEIN 151"/>
    <property type="match status" value="1"/>
</dbReference>
<dbReference type="Proteomes" id="UP000256970">
    <property type="component" value="Unassembled WGS sequence"/>
</dbReference>